<evidence type="ECO:0000313" key="2">
    <source>
        <dbReference type="EMBL" id="NNV58010.1"/>
    </source>
</evidence>
<dbReference type="Proteomes" id="UP000598971">
    <property type="component" value="Unassembled WGS sequence"/>
</dbReference>
<dbReference type="Pfam" id="PF18962">
    <property type="entry name" value="Por_Secre_tail"/>
    <property type="match status" value="1"/>
</dbReference>
<protein>
    <submittedName>
        <fullName evidence="2">T9SS type A sorting domain-containing protein</fullName>
    </submittedName>
</protein>
<proteinExistence type="predicted"/>
<organism evidence="2 3">
    <name type="scientific">Limnovirga soli</name>
    <dbReference type="NCBI Taxonomy" id="2656915"/>
    <lineage>
        <taxon>Bacteria</taxon>
        <taxon>Pseudomonadati</taxon>
        <taxon>Bacteroidota</taxon>
        <taxon>Chitinophagia</taxon>
        <taxon>Chitinophagales</taxon>
        <taxon>Chitinophagaceae</taxon>
        <taxon>Limnovirga</taxon>
    </lineage>
</organism>
<comment type="caution">
    <text evidence="2">The sequence shown here is derived from an EMBL/GenBank/DDBJ whole genome shotgun (WGS) entry which is preliminary data.</text>
</comment>
<dbReference type="InterPro" id="IPR013783">
    <property type="entry name" value="Ig-like_fold"/>
</dbReference>
<name>A0A8J8JW35_9BACT</name>
<gene>
    <name evidence="2" type="ORF">GD597_21275</name>
</gene>
<evidence type="ECO:0000259" key="1">
    <source>
        <dbReference type="Pfam" id="PF18962"/>
    </source>
</evidence>
<sequence length="458" mass="48739">MLVGKYLLLCRKPKHMLRNFTLIILCVLMAMAVQAQRLLTEDFNYSVGQLTDSAGGANVSGGKWTPNSGSAFFIQVVAGDLSYANYNTNPDGSSGKILMDSVKSSAEDAFTSFTAQTSGTVYTSFLINLETANNLIAHDSAIGEYFAAYLPSTSGSSYSGRVYIRKGSVANTFNLGICPSTASVSLPISWVSADFAISITHLVTFSYEIISGGTNDVVKIWVDEPVSGTEPSAQASGVYSIGSEPTNIGRFAIRQAGASKGGTPKCAIDAIKVSTSWADGTLPLTISAFNVIDNNGHAGLSWVTCNEINVNHFVVERSADAQQFTAVTTVPAKNANCATTYKVTDVKLLSGTAYYRIKCVDNDGAAKYSGIVSFNGKAVVSINVFPNPVANTLVMMHPKAINGASLQVISLDGKPVLQRSIQQDAIQTSVDVSRLPKANYIVLFTNGNTKQTLRFVKQ</sequence>
<keyword evidence="3" id="KW-1185">Reference proteome</keyword>
<dbReference type="InterPro" id="IPR026444">
    <property type="entry name" value="Secre_tail"/>
</dbReference>
<dbReference type="Gene3D" id="2.60.40.10">
    <property type="entry name" value="Immunoglobulins"/>
    <property type="match status" value="1"/>
</dbReference>
<dbReference type="AlphaFoldDB" id="A0A8J8JW35"/>
<reference evidence="2" key="1">
    <citation type="submission" date="2019-10" db="EMBL/GenBank/DDBJ databases">
        <title>Draft genome sequence of Panacibacter sp. KCS-6.</title>
        <authorList>
            <person name="Yim K.J."/>
        </authorList>
    </citation>
    <scope>NUCLEOTIDE SEQUENCE</scope>
    <source>
        <strain evidence="2">KCS-6</strain>
    </source>
</reference>
<dbReference type="NCBIfam" id="TIGR04183">
    <property type="entry name" value="Por_Secre_tail"/>
    <property type="match status" value="1"/>
</dbReference>
<feature type="domain" description="Secretion system C-terminal sorting" evidence="1">
    <location>
        <begin position="384"/>
        <end position="452"/>
    </location>
</feature>
<dbReference type="EMBL" id="WHPF01000024">
    <property type="protein sequence ID" value="NNV58010.1"/>
    <property type="molecule type" value="Genomic_DNA"/>
</dbReference>
<accession>A0A8J8JW35</accession>
<evidence type="ECO:0000313" key="3">
    <source>
        <dbReference type="Proteomes" id="UP000598971"/>
    </source>
</evidence>